<evidence type="ECO:0000313" key="4">
    <source>
        <dbReference type="Proteomes" id="UP000183255"/>
    </source>
</evidence>
<evidence type="ECO:0000259" key="2">
    <source>
        <dbReference type="Pfam" id="PF13490"/>
    </source>
</evidence>
<dbReference type="Proteomes" id="UP000183255">
    <property type="component" value="Unassembled WGS sequence"/>
</dbReference>
<proteinExistence type="predicted"/>
<dbReference type="Pfam" id="PF13490">
    <property type="entry name" value="zf-HC2"/>
    <property type="match status" value="1"/>
</dbReference>
<organism evidence="3 4">
    <name type="scientific">Proteiniclasticum ruminis</name>
    <dbReference type="NCBI Taxonomy" id="398199"/>
    <lineage>
        <taxon>Bacteria</taxon>
        <taxon>Bacillati</taxon>
        <taxon>Bacillota</taxon>
        <taxon>Clostridia</taxon>
        <taxon>Eubacteriales</taxon>
        <taxon>Clostridiaceae</taxon>
        <taxon>Proteiniclasticum</taxon>
    </lineage>
</organism>
<name>A0A1G8R7U2_9CLOT</name>
<dbReference type="AlphaFoldDB" id="A0A1G8R7U2"/>
<protein>
    <submittedName>
        <fullName evidence="3">Putative zinc-finger</fullName>
    </submittedName>
</protein>
<sequence>MKSEMECSIVEDLLPSFLEELTREETNEFIEEHLKGCASCRKKAENLSHEMDHMEKAPEGELKFLKKVKKTKLLGAVLSALFALVIAFGIYSYEFRYTLDQGDLSKAVTEYVSPFEKEFEGYALETLRLEDGALLVSFKDFKKETRNGVAEFEKGVNGKYRIIRADLRTSAYSSVIQTFYWEDQKEQKVVVSGYSLSKDIARYGLEFSAYKSPGWASDERVERTLTFPVKNLQFLEVYSLEALVEELEKSENVELYNYHLTDVTFYDETGEEITESLLVGESGNQGGSGIGSAELWLVYVLMFLVIGFGAIMVRYFLTD</sequence>
<reference evidence="3 4" key="1">
    <citation type="submission" date="2016-10" db="EMBL/GenBank/DDBJ databases">
        <authorList>
            <person name="de Groot N.N."/>
        </authorList>
    </citation>
    <scope>NUCLEOTIDE SEQUENCE [LARGE SCALE GENOMIC DNA]</scope>
    <source>
        <strain evidence="3 4">CGMCC 1.5058</strain>
    </source>
</reference>
<evidence type="ECO:0000256" key="1">
    <source>
        <dbReference type="SAM" id="Phobius"/>
    </source>
</evidence>
<dbReference type="InterPro" id="IPR027383">
    <property type="entry name" value="Znf_put"/>
</dbReference>
<keyword evidence="3" id="KW-0863">Zinc-finger</keyword>
<keyword evidence="1" id="KW-0812">Transmembrane</keyword>
<accession>A0A1G8R7U2</accession>
<feature type="domain" description="Putative zinc-finger" evidence="2">
    <location>
        <begin position="7"/>
        <end position="41"/>
    </location>
</feature>
<feature type="transmembrane region" description="Helical" evidence="1">
    <location>
        <begin position="296"/>
        <end position="317"/>
    </location>
</feature>
<evidence type="ECO:0000313" key="3">
    <source>
        <dbReference type="EMBL" id="SDJ13018.1"/>
    </source>
</evidence>
<feature type="transmembrane region" description="Helical" evidence="1">
    <location>
        <begin position="73"/>
        <end position="93"/>
    </location>
</feature>
<keyword evidence="1" id="KW-1133">Transmembrane helix</keyword>
<gene>
    <name evidence="3" type="ORF">SAMN05421804_10816</name>
</gene>
<dbReference type="GO" id="GO:0008270">
    <property type="term" value="F:zinc ion binding"/>
    <property type="evidence" value="ECO:0007669"/>
    <property type="project" value="UniProtKB-KW"/>
</dbReference>
<keyword evidence="1" id="KW-0472">Membrane</keyword>
<keyword evidence="3" id="KW-0479">Metal-binding</keyword>
<keyword evidence="3" id="KW-0862">Zinc</keyword>
<dbReference type="RefSeq" id="WP_051651692.1">
    <property type="nucleotide sequence ID" value="NZ_FNDZ01000008.1"/>
</dbReference>
<dbReference type="EMBL" id="FNDZ01000008">
    <property type="protein sequence ID" value="SDJ13018.1"/>
    <property type="molecule type" value="Genomic_DNA"/>
</dbReference>